<dbReference type="Pfam" id="PF01026">
    <property type="entry name" value="TatD_DNase"/>
    <property type="match status" value="1"/>
</dbReference>
<dbReference type="RefSeq" id="WP_209694590.1">
    <property type="nucleotide sequence ID" value="NZ_BAAAVU010000013.1"/>
</dbReference>
<dbReference type="SUPFAM" id="SSF51556">
    <property type="entry name" value="Metallo-dependent hydrolases"/>
    <property type="match status" value="1"/>
</dbReference>
<proteinExistence type="predicted"/>
<evidence type="ECO:0000313" key="2">
    <source>
        <dbReference type="Proteomes" id="UP000755585"/>
    </source>
</evidence>
<sequence length="250" mass="26506">MQPSSLPALDVHAHIAGDVSPTQLNALKGCVVFAMTRSQREATYAIRAGGAASPSVVWGLGTHPGVPASLDKFDEETFRSSMSSFAVVGEVGLDRRGDQAAQHRVLSGVLRACSTEPVLISVHSTGRTGVVLDLIAAHPHPGVILHWFNGSANEVERAADLGCYFSVNAAMTEEQLRLIPPDKLLTETDFPASTSRTGASMPGDTTAIETKLSTMNATPIRLLVWRNLSHVVAASGAGRRLPADITRYLS</sequence>
<comment type="caution">
    <text evidence="1">The sequence shown here is derived from an EMBL/GenBank/DDBJ whole genome shotgun (WGS) entry which is preliminary data.</text>
</comment>
<protein>
    <submittedName>
        <fullName evidence="1">TatD DNase family protein</fullName>
        <ecNumber evidence="1">3.1.21.-</ecNumber>
    </submittedName>
</protein>
<organism evidence="1 2">
    <name type="scientific">Kribbella aluminosa</name>
    <dbReference type="NCBI Taxonomy" id="416017"/>
    <lineage>
        <taxon>Bacteria</taxon>
        <taxon>Bacillati</taxon>
        <taxon>Actinomycetota</taxon>
        <taxon>Actinomycetes</taxon>
        <taxon>Propionibacteriales</taxon>
        <taxon>Kribbellaceae</taxon>
        <taxon>Kribbella</taxon>
    </lineage>
</organism>
<gene>
    <name evidence="1" type="ORF">JOF29_002810</name>
</gene>
<keyword evidence="1" id="KW-0378">Hydrolase</keyword>
<dbReference type="PANTHER" id="PTHR47176">
    <property type="entry name" value="OSJNBA0020J04.13 PROTEIN"/>
    <property type="match status" value="1"/>
</dbReference>
<dbReference type="Gene3D" id="3.20.20.140">
    <property type="entry name" value="Metal-dependent hydrolases"/>
    <property type="match status" value="1"/>
</dbReference>
<dbReference type="InterPro" id="IPR001130">
    <property type="entry name" value="TatD-like"/>
</dbReference>
<evidence type="ECO:0000313" key="1">
    <source>
        <dbReference type="EMBL" id="MBP2351727.1"/>
    </source>
</evidence>
<dbReference type="InterPro" id="IPR032466">
    <property type="entry name" value="Metal_Hydrolase"/>
</dbReference>
<dbReference type="PANTHER" id="PTHR47176:SF1">
    <property type="entry name" value="OS04G0577500 PROTEIN"/>
    <property type="match status" value="1"/>
</dbReference>
<dbReference type="EC" id="3.1.21.-" evidence="1"/>
<keyword evidence="2" id="KW-1185">Reference proteome</keyword>
<dbReference type="GO" id="GO:0016787">
    <property type="term" value="F:hydrolase activity"/>
    <property type="evidence" value="ECO:0007669"/>
    <property type="project" value="UniProtKB-KW"/>
</dbReference>
<name>A0ABS4UJ83_9ACTN</name>
<accession>A0ABS4UJ83</accession>
<dbReference type="Proteomes" id="UP000755585">
    <property type="component" value="Unassembled WGS sequence"/>
</dbReference>
<dbReference type="EMBL" id="JAGINT010000001">
    <property type="protein sequence ID" value="MBP2351727.1"/>
    <property type="molecule type" value="Genomic_DNA"/>
</dbReference>
<reference evidence="1 2" key="1">
    <citation type="submission" date="2021-03" db="EMBL/GenBank/DDBJ databases">
        <title>Sequencing the genomes of 1000 actinobacteria strains.</title>
        <authorList>
            <person name="Klenk H.-P."/>
        </authorList>
    </citation>
    <scope>NUCLEOTIDE SEQUENCE [LARGE SCALE GENOMIC DNA]</scope>
    <source>
        <strain evidence="1 2">DSM 18824</strain>
    </source>
</reference>